<feature type="transmembrane region" description="Helical" evidence="3">
    <location>
        <begin position="73"/>
        <end position="94"/>
    </location>
</feature>
<comment type="catalytic activity">
    <reaction evidence="2">
        <text>2 GTP = 3',3'-c-di-GMP + 2 diphosphate</text>
        <dbReference type="Rhea" id="RHEA:24898"/>
        <dbReference type="ChEBI" id="CHEBI:33019"/>
        <dbReference type="ChEBI" id="CHEBI:37565"/>
        <dbReference type="ChEBI" id="CHEBI:58805"/>
        <dbReference type="EC" id="2.7.7.65"/>
    </reaction>
</comment>
<dbReference type="GO" id="GO:0043709">
    <property type="term" value="P:cell adhesion involved in single-species biofilm formation"/>
    <property type="evidence" value="ECO:0007669"/>
    <property type="project" value="TreeGrafter"/>
</dbReference>
<dbReference type="InterPro" id="IPR050469">
    <property type="entry name" value="Diguanylate_Cyclase"/>
</dbReference>
<dbReference type="SUPFAM" id="SSF55073">
    <property type="entry name" value="Nucleotide cyclase"/>
    <property type="match status" value="1"/>
</dbReference>
<comment type="caution">
    <text evidence="5">The sequence shown here is derived from an EMBL/GenBank/DDBJ whole genome shotgun (WGS) entry which is preliminary data.</text>
</comment>
<dbReference type="Pfam" id="PF00990">
    <property type="entry name" value="GGDEF"/>
    <property type="match status" value="1"/>
</dbReference>
<evidence type="ECO:0000313" key="6">
    <source>
        <dbReference type="Proteomes" id="UP000307378"/>
    </source>
</evidence>
<dbReference type="PANTHER" id="PTHR45138">
    <property type="entry name" value="REGULATORY COMPONENTS OF SENSORY TRANSDUCTION SYSTEM"/>
    <property type="match status" value="1"/>
</dbReference>
<dbReference type="InterPro" id="IPR000160">
    <property type="entry name" value="GGDEF_dom"/>
</dbReference>
<dbReference type="PROSITE" id="PS50887">
    <property type="entry name" value="GGDEF"/>
    <property type="match status" value="1"/>
</dbReference>
<evidence type="ECO:0000256" key="1">
    <source>
        <dbReference type="ARBA" id="ARBA00012528"/>
    </source>
</evidence>
<sequence>MKEQAVILIGKGRWPQIDLGGFERPRAVLHFALRVCFCSVIVASLAGFLSLLLLTLTGYLTLPFDEMVRLMVAFAWLFGGILTGGLAFAAGHVIRELAASRSTFERLSKTDTLTGLANRRVFNEAVAAVSGEASLAIIDIDRFKSINDRFGHQVGDRVIQAVSSVLREVFDEPHLVVRLGGEEFGVVLRGGTRQERLALVEEARKCVAARCVDFHGTEICVTISAGVAEFGAGKRPEIVYAWADKALYLAKDSGRDRVIHEQSLVILEPLISDHASDDARLFAAIGRRD</sequence>
<feature type="transmembrane region" description="Helical" evidence="3">
    <location>
        <begin position="31"/>
        <end position="53"/>
    </location>
</feature>
<dbReference type="Gene3D" id="3.30.70.270">
    <property type="match status" value="1"/>
</dbReference>
<evidence type="ECO:0000256" key="3">
    <source>
        <dbReference type="SAM" id="Phobius"/>
    </source>
</evidence>
<organism evidence="5 6">
    <name type="scientific">Rhizobium rosettiformans W3</name>
    <dbReference type="NCBI Taxonomy" id="538378"/>
    <lineage>
        <taxon>Bacteria</taxon>
        <taxon>Pseudomonadati</taxon>
        <taxon>Pseudomonadota</taxon>
        <taxon>Alphaproteobacteria</taxon>
        <taxon>Hyphomicrobiales</taxon>
        <taxon>Rhizobiaceae</taxon>
        <taxon>Rhizobium/Agrobacterium group</taxon>
        <taxon>Rhizobium</taxon>
    </lineage>
</organism>
<gene>
    <name evidence="5" type="ORF">FAA86_02985</name>
</gene>
<name>A0A4S8Q997_9HYPH</name>
<dbReference type="InterPro" id="IPR029787">
    <property type="entry name" value="Nucleotide_cyclase"/>
</dbReference>
<dbReference type="GO" id="GO:1902201">
    <property type="term" value="P:negative regulation of bacterial-type flagellum-dependent cell motility"/>
    <property type="evidence" value="ECO:0007669"/>
    <property type="project" value="TreeGrafter"/>
</dbReference>
<dbReference type="NCBIfam" id="TIGR00254">
    <property type="entry name" value="GGDEF"/>
    <property type="match status" value="1"/>
</dbReference>
<keyword evidence="3" id="KW-1133">Transmembrane helix</keyword>
<dbReference type="InterPro" id="IPR043128">
    <property type="entry name" value="Rev_trsase/Diguanyl_cyclase"/>
</dbReference>
<dbReference type="EC" id="2.7.7.65" evidence="1"/>
<dbReference type="PANTHER" id="PTHR45138:SF9">
    <property type="entry name" value="DIGUANYLATE CYCLASE DGCM-RELATED"/>
    <property type="match status" value="1"/>
</dbReference>
<proteinExistence type="predicted"/>
<evidence type="ECO:0000256" key="2">
    <source>
        <dbReference type="ARBA" id="ARBA00034247"/>
    </source>
</evidence>
<evidence type="ECO:0000313" key="5">
    <source>
        <dbReference type="EMBL" id="THV39342.1"/>
    </source>
</evidence>
<accession>A0A4S8Q997</accession>
<dbReference type="SMART" id="SM00267">
    <property type="entry name" value="GGDEF"/>
    <property type="match status" value="1"/>
</dbReference>
<keyword evidence="3" id="KW-0812">Transmembrane</keyword>
<dbReference type="CDD" id="cd01949">
    <property type="entry name" value="GGDEF"/>
    <property type="match status" value="1"/>
</dbReference>
<dbReference type="Proteomes" id="UP000307378">
    <property type="component" value="Unassembled WGS sequence"/>
</dbReference>
<reference evidence="5 6" key="1">
    <citation type="submission" date="2019-04" db="EMBL/GenBank/DDBJ databases">
        <title>genome sequence of strain W3.</title>
        <authorList>
            <person name="Gao J."/>
            <person name="Sun J."/>
        </authorList>
    </citation>
    <scope>NUCLEOTIDE SEQUENCE [LARGE SCALE GENOMIC DNA]</scope>
    <source>
        <strain evidence="5 6">W3</strain>
    </source>
</reference>
<evidence type="ECO:0000259" key="4">
    <source>
        <dbReference type="PROSITE" id="PS50887"/>
    </source>
</evidence>
<feature type="domain" description="GGDEF" evidence="4">
    <location>
        <begin position="131"/>
        <end position="263"/>
    </location>
</feature>
<dbReference type="GO" id="GO:0005886">
    <property type="term" value="C:plasma membrane"/>
    <property type="evidence" value="ECO:0007669"/>
    <property type="project" value="TreeGrafter"/>
</dbReference>
<keyword evidence="3" id="KW-0472">Membrane</keyword>
<dbReference type="RefSeq" id="WP_136538273.1">
    <property type="nucleotide sequence ID" value="NZ_STGU01000001.1"/>
</dbReference>
<dbReference type="EMBL" id="STGU01000001">
    <property type="protein sequence ID" value="THV39342.1"/>
    <property type="molecule type" value="Genomic_DNA"/>
</dbReference>
<dbReference type="GO" id="GO:0052621">
    <property type="term" value="F:diguanylate cyclase activity"/>
    <property type="evidence" value="ECO:0007669"/>
    <property type="project" value="UniProtKB-EC"/>
</dbReference>
<dbReference type="FunFam" id="3.30.70.270:FF:000001">
    <property type="entry name" value="Diguanylate cyclase domain protein"/>
    <property type="match status" value="1"/>
</dbReference>
<dbReference type="AlphaFoldDB" id="A0A4S8Q997"/>
<protein>
    <recommendedName>
        <fullName evidence="1">diguanylate cyclase</fullName>
        <ecNumber evidence="1">2.7.7.65</ecNumber>
    </recommendedName>
</protein>